<evidence type="ECO:0000259" key="3">
    <source>
        <dbReference type="Pfam" id="PF08242"/>
    </source>
</evidence>
<accession>A0ABX4Q6F1</accession>
<comment type="caution">
    <text evidence="4">The sequence shown here is derived from an EMBL/GenBank/DDBJ whole genome shotgun (WGS) entry which is preliminary data.</text>
</comment>
<keyword evidence="1" id="KW-0808">Transferase</keyword>
<evidence type="ECO:0000256" key="1">
    <source>
        <dbReference type="ARBA" id="ARBA00022679"/>
    </source>
</evidence>
<protein>
    <submittedName>
        <fullName evidence="4">tRNA A58 N-methylase Trm61</fullName>
    </submittedName>
</protein>
<sequence>MWQAIKERLQPAKASETQQNAELEAQHLREQCQALTKQNEVLESALARFSSAITPQSPGTSPPRAASNIIIDEKFRSYYRGVLLDTFYKDNPMIDITNEEVFARDLDAHTERRFRVFENLIESWLKIAASNMHEMTAIEIGSGTGSSTLAFASQVKKLVSFEIDEKATDAAEARLHHFGLNNVDFRRELFSPEAEIVKSGEPVHMIVLCAVLEHMTLAERREALQTAWKLLVPGGFLVVTDTPNRFAVFDDHTSLLPYYSALPPDIQHEYIKFSPRKDLVTSIANTHEDDIAETITRWGSGISYHDFELAIGKDIHKHIILDGYEL</sequence>
<name>A0ABX4Q6F1_9PSED</name>
<proteinExistence type="predicted"/>
<evidence type="ECO:0000313" key="4">
    <source>
        <dbReference type="EMBL" id="PKA72380.1"/>
    </source>
</evidence>
<dbReference type="PANTHER" id="PTHR43861">
    <property type="entry name" value="TRANS-ACONITATE 2-METHYLTRANSFERASE-RELATED"/>
    <property type="match status" value="1"/>
</dbReference>
<feature type="domain" description="Methyltransferase type 12" evidence="3">
    <location>
        <begin position="138"/>
        <end position="237"/>
    </location>
</feature>
<evidence type="ECO:0000256" key="2">
    <source>
        <dbReference type="SAM" id="Coils"/>
    </source>
</evidence>
<dbReference type="CDD" id="cd02440">
    <property type="entry name" value="AdoMet_MTases"/>
    <property type="match status" value="1"/>
</dbReference>
<reference evidence="4 5" key="1">
    <citation type="submission" date="2017-11" db="EMBL/GenBank/DDBJ databases">
        <title>Genome sequencing of a diverse group of Pseudomonas species.</title>
        <authorList>
            <person name="Loper J."/>
        </authorList>
    </citation>
    <scope>NUCLEOTIDE SEQUENCE [LARGE SCALE GENOMIC DNA]</scope>
    <source>
        <strain evidence="4 5">LMG 25716</strain>
    </source>
</reference>
<dbReference type="SUPFAM" id="SSF53335">
    <property type="entry name" value="S-adenosyl-L-methionine-dependent methyltransferases"/>
    <property type="match status" value="1"/>
</dbReference>
<dbReference type="Pfam" id="PF08242">
    <property type="entry name" value="Methyltransf_12"/>
    <property type="match status" value="1"/>
</dbReference>
<feature type="coiled-coil region" evidence="2">
    <location>
        <begin position="18"/>
        <end position="45"/>
    </location>
</feature>
<dbReference type="PANTHER" id="PTHR43861:SF3">
    <property type="entry name" value="PUTATIVE (AFU_ORTHOLOGUE AFUA_2G14390)-RELATED"/>
    <property type="match status" value="1"/>
</dbReference>
<dbReference type="RefSeq" id="WP_100847849.1">
    <property type="nucleotide sequence ID" value="NZ_PHHE01000001.1"/>
</dbReference>
<organism evidence="4 5">
    <name type="scientific">Pseudomonas baetica</name>
    <dbReference type="NCBI Taxonomy" id="674054"/>
    <lineage>
        <taxon>Bacteria</taxon>
        <taxon>Pseudomonadati</taxon>
        <taxon>Pseudomonadota</taxon>
        <taxon>Gammaproteobacteria</taxon>
        <taxon>Pseudomonadales</taxon>
        <taxon>Pseudomonadaceae</taxon>
        <taxon>Pseudomonas</taxon>
    </lineage>
</organism>
<dbReference type="EMBL" id="PHHE01000001">
    <property type="protein sequence ID" value="PKA72380.1"/>
    <property type="molecule type" value="Genomic_DNA"/>
</dbReference>
<dbReference type="InterPro" id="IPR029063">
    <property type="entry name" value="SAM-dependent_MTases_sf"/>
</dbReference>
<keyword evidence="2" id="KW-0175">Coiled coil</keyword>
<gene>
    <name evidence="4" type="ORF">ATI02_5432</name>
</gene>
<dbReference type="InterPro" id="IPR013217">
    <property type="entry name" value="Methyltransf_12"/>
</dbReference>
<evidence type="ECO:0000313" key="5">
    <source>
        <dbReference type="Proteomes" id="UP000232455"/>
    </source>
</evidence>
<keyword evidence="5" id="KW-1185">Reference proteome</keyword>
<dbReference type="Gene3D" id="3.40.50.150">
    <property type="entry name" value="Vaccinia Virus protein VP39"/>
    <property type="match status" value="1"/>
</dbReference>
<dbReference type="Proteomes" id="UP000232455">
    <property type="component" value="Unassembled WGS sequence"/>
</dbReference>